<reference evidence="1 2" key="1">
    <citation type="journal article" date="2018" name="Mol. Biol. Evol.">
        <title>Broad Genomic Sampling Reveals a Smut Pathogenic Ancestry of the Fungal Clade Ustilaginomycotina.</title>
        <authorList>
            <person name="Kijpornyongpan T."/>
            <person name="Mondo S.J."/>
            <person name="Barry K."/>
            <person name="Sandor L."/>
            <person name="Lee J."/>
            <person name="Lipzen A."/>
            <person name="Pangilinan J."/>
            <person name="LaButti K."/>
            <person name="Hainaut M."/>
            <person name="Henrissat B."/>
            <person name="Grigoriev I.V."/>
            <person name="Spatafora J.W."/>
            <person name="Aime M.C."/>
        </authorList>
    </citation>
    <scope>NUCLEOTIDE SEQUENCE [LARGE SCALE GENOMIC DNA]</scope>
    <source>
        <strain evidence="1 2">MCA 3882</strain>
    </source>
</reference>
<dbReference type="Proteomes" id="UP000245771">
    <property type="component" value="Unassembled WGS sequence"/>
</dbReference>
<dbReference type="InParanoid" id="A0A316V1T6"/>
<dbReference type="EMBL" id="KZ819616">
    <property type="protein sequence ID" value="PWN31224.1"/>
    <property type="molecule type" value="Genomic_DNA"/>
</dbReference>
<evidence type="ECO:0000313" key="2">
    <source>
        <dbReference type="Proteomes" id="UP000245771"/>
    </source>
</evidence>
<gene>
    <name evidence="1" type="ORF">FA14DRAFT_30312</name>
</gene>
<protein>
    <submittedName>
        <fullName evidence="1">Uncharacterized protein</fullName>
    </submittedName>
</protein>
<dbReference type="OrthoDB" id="3391460at2759"/>
<proteinExistence type="predicted"/>
<keyword evidence="2" id="KW-1185">Reference proteome</keyword>
<accession>A0A316V1T6</accession>
<sequence>MNSATPIVIPFCTSYRITFSPSQMQDIIYPAFIYEAKSDKNPILWAENQVAVGAARALGLLDELAELSGKPYIPYIVAATSAGAQWQFHLAYRLGNSRIFLLPLLDKPLWIRNHMERVMLLTIIHRIKTWIIQSFQQSIKERLNALVLG</sequence>
<dbReference type="RefSeq" id="XP_025351526.1">
    <property type="nucleotide sequence ID" value="XM_025502153.1"/>
</dbReference>
<dbReference type="GeneID" id="37023934"/>
<organism evidence="1 2">
    <name type="scientific">Meira miltonrushii</name>
    <dbReference type="NCBI Taxonomy" id="1280837"/>
    <lineage>
        <taxon>Eukaryota</taxon>
        <taxon>Fungi</taxon>
        <taxon>Dikarya</taxon>
        <taxon>Basidiomycota</taxon>
        <taxon>Ustilaginomycotina</taxon>
        <taxon>Exobasidiomycetes</taxon>
        <taxon>Exobasidiales</taxon>
        <taxon>Brachybasidiaceae</taxon>
        <taxon>Meira</taxon>
    </lineage>
</organism>
<name>A0A316V1T6_9BASI</name>
<evidence type="ECO:0000313" key="1">
    <source>
        <dbReference type="EMBL" id="PWN31224.1"/>
    </source>
</evidence>
<dbReference type="AlphaFoldDB" id="A0A316V1T6"/>